<keyword evidence="2" id="KW-1185">Reference proteome</keyword>
<dbReference type="InterPro" id="IPR050325">
    <property type="entry name" value="Prot/Nucl_acid_deglycase"/>
</dbReference>
<dbReference type="SUPFAM" id="SSF52317">
    <property type="entry name" value="Class I glutamine amidotransferase-like"/>
    <property type="match status" value="1"/>
</dbReference>
<dbReference type="InterPro" id="IPR006287">
    <property type="entry name" value="DJ-1"/>
</dbReference>
<comment type="caution">
    <text evidence="1">The sequence shown here is derived from an EMBL/GenBank/DDBJ whole genome shotgun (WGS) entry which is preliminary data.</text>
</comment>
<evidence type="ECO:0000313" key="2">
    <source>
        <dbReference type="Proteomes" id="UP001363151"/>
    </source>
</evidence>
<reference evidence="1 2" key="1">
    <citation type="submission" date="2024-03" db="EMBL/GenBank/DDBJ databases">
        <title>Aureococcus anophagefferens CCMP1851 and Kratosvirus quantuckense: Draft genome of a second virus-susceptible host strain in the model system.</title>
        <authorList>
            <person name="Chase E."/>
            <person name="Truchon A.R."/>
            <person name="Schepens W."/>
            <person name="Wilhelm S.W."/>
        </authorList>
    </citation>
    <scope>NUCLEOTIDE SEQUENCE [LARGE SCALE GENOMIC DNA]</scope>
    <source>
        <strain evidence="1 2">CCMP1851</strain>
    </source>
</reference>
<organism evidence="1 2">
    <name type="scientific">Aureococcus anophagefferens</name>
    <name type="common">Harmful bloom alga</name>
    <dbReference type="NCBI Taxonomy" id="44056"/>
    <lineage>
        <taxon>Eukaryota</taxon>
        <taxon>Sar</taxon>
        <taxon>Stramenopiles</taxon>
        <taxon>Ochrophyta</taxon>
        <taxon>Pelagophyceae</taxon>
        <taxon>Pelagomonadales</taxon>
        <taxon>Pelagomonadaceae</taxon>
        <taxon>Aureococcus</taxon>
    </lineage>
</organism>
<dbReference type="InterPro" id="IPR029062">
    <property type="entry name" value="Class_I_gatase-like"/>
</dbReference>
<dbReference type="KEGG" id="aaf:AURANDRAFT_29730"/>
<sequence>MVRHIRRLLLLSAARGTRAFSANAAKRVLVPVANGSEEIELTCITDTLVRAGAEVTIASVEAGTTCVMSRGLTIVADARVDALEPTDWDLVVCPGGMPGAERLRDSEALDAILRAQDARGAPLAAVCASPAVVLQPKGLLDKRSATCYPAEPFVAALGAVADGDVVRDGHVTTSRGPGTSLAFALDLVDQLYGPEKAAELRAQMLV</sequence>
<dbReference type="GO" id="GO:0005737">
    <property type="term" value="C:cytoplasm"/>
    <property type="evidence" value="ECO:0007669"/>
    <property type="project" value="UniProtKB-ARBA"/>
</dbReference>
<dbReference type="Proteomes" id="UP001363151">
    <property type="component" value="Unassembled WGS sequence"/>
</dbReference>
<dbReference type="EMBL" id="JBBJCI010000037">
    <property type="protein sequence ID" value="KAK7250267.1"/>
    <property type="molecule type" value="Genomic_DNA"/>
</dbReference>
<dbReference type="GO" id="GO:1903189">
    <property type="term" value="P:glyoxal metabolic process"/>
    <property type="evidence" value="ECO:0007669"/>
    <property type="project" value="TreeGrafter"/>
</dbReference>
<dbReference type="InterPro" id="IPR002818">
    <property type="entry name" value="DJ-1/PfpI"/>
</dbReference>
<name>A0ABR1GB51_AURAN</name>
<accession>A0ABR1GB51</accession>
<dbReference type="PANTHER" id="PTHR48094">
    <property type="entry name" value="PROTEIN/NUCLEIC ACID DEGLYCASE DJ-1-RELATED"/>
    <property type="match status" value="1"/>
</dbReference>
<dbReference type="CDD" id="cd03135">
    <property type="entry name" value="GATase1_DJ-1"/>
    <property type="match status" value="1"/>
</dbReference>
<protein>
    <submittedName>
        <fullName evidence="1">Protein deglycase</fullName>
    </submittedName>
</protein>
<dbReference type="NCBIfam" id="TIGR01383">
    <property type="entry name" value="not_thiJ"/>
    <property type="match status" value="1"/>
</dbReference>
<evidence type="ECO:0000313" key="1">
    <source>
        <dbReference type="EMBL" id="KAK7250267.1"/>
    </source>
</evidence>
<dbReference type="Gene3D" id="3.40.50.880">
    <property type="match status" value="1"/>
</dbReference>
<gene>
    <name evidence="1" type="ORF">SO694_00007132</name>
</gene>
<dbReference type="Pfam" id="PF01965">
    <property type="entry name" value="DJ-1_PfpI"/>
    <property type="match status" value="1"/>
</dbReference>
<dbReference type="PANTHER" id="PTHR48094:SF12">
    <property type="entry name" value="PARKINSON DISEASE PROTEIN 7 HOMOLOG"/>
    <property type="match status" value="1"/>
</dbReference>
<proteinExistence type="predicted"/>